<feature type="signal peptide" evidence="1">
    <location>
        <begin position="1"/>
        <end position="19"/>
    </location>
</feature>
<keyword evidence="1" id="KW-0732">Signal</keyword>
<name>M2NGZ0_BAUPA</name>
<evidence type="ECO:0000256" key="1">
    <source>
        <dbReference type="SAM" id="SignalP"/>
    </source>
</evidence>
<protein>
    <recommendedName>
        <fullName evidence="2">NTF2-like domain-containing protein</fullName>
    </recommendedName>
</protein>
<accession>M2NGZ0</accession>
<evidence type="ECO:0000313" key="3">
    <source>
        <dbReference type="EMBL" id="EMC98285.1"/>
    </source>
</evidence>
<dbReference type="AlphaFoldDB" id="M2NGZ0"/>
<evidence type="ECO:0000313" key="4">
    <source>
        <dbReference type="Proteomes" id="UP000011761"/>
    </source>
</evidence>
<dbReference type="Proteomes" id="UP000011761">
    <property type="component" value="Unassembled WGS sequence"/>
</dbReference>
<dbReference type="GeneID" id="19114156"/>
<gene>
    <name evidence="3" type="ORF">BAUCODRAFT_419645</name>
</gene>
<dbReference type="STRING" id="717646.M2NGZ0"/>
<dbReference type="eggNOG" id="ENOG502RKKJ">
    <property type="taxonomic scope" value="Eukaryota"/>
</dbReference>
<sequence>MQSFTTLATICLLAIGALARPHPQSDSSSPSWGYCLTKSEAQQIATNYGVLIANYSTALADAALSPNFTDYSESVNTLINQCSQGAAALQLPLLAPTFTNRTTFEIGQGQQEPINFNQLNIWHSCDTVIIRWETTNTTRLNTTRPVIGMISMETIAAPAGNLYPYYIDTVYSEFDAGAWLENLQDAGICSTNTTLKA</sequence>
<dbReference type="RefSeq" id="XP_007674980.1">
    <property type="nucleotide sequence ID" value="XM_007676790.1"/>
</dbReference>
<dbReference type="OrthoDB" id="26525at2759"/>
<dbReference type="HOGENOM" id="CLU_096573_0_0_1"/>
<dbReference type="Pfam" id="PF26534">
    <property type="entry name" value="NTF2_7"/>
    <property type="match status" value="1"/>
</dbReference>
<dbReference type="EMBL" id="KB445553">
    <property type="protein sequence ID" value="EMC98285.1"/>
    <property type="molecule type" value="Genomic_DNA"/>
</dbReference>
<reference evidence="3 4" key="1">
    <citation type="journal article" date="2012" name="PLoS Pathog.">
        <title>Diverse lifestyles and strategies of plant pathogenesis encoded in the genomes of eighteen Dothideomycetes fungi.</title>
        <authorList>
            <person name="Ohm R.A."/>
            <person name="Feau N."/>
            <person name="Henrissat B."/>
            <person name="Schoch C.L."/>
            <person name="Horwitz B.A."/>
            <person name="Barry K.W."/>
            <person name="Condon B.J."/>
            <person name="Copeland A.C."/>
            <person name="Dhillon B."/>
            <person name="Glaser F."/>
            <person name="Hesse C.N."/>
            <person name="Kosti I."/>
            <person name="LaButti K."/>
            <person name="Lindquist E.A."/>
            <person name="Lucas S."/>
            <person name="Salamov A.A."/>
            <person name="Bradshaw R.E."/>
            <person name="Ciuffetti L."/>
            <person name="Hamelin R.C."/>
            <person name="Kema G.H.J."/>
            <person name="Lawrence C."/>
            <person name="Scott J.A."/>
            <person name="Spatafora J.W."/>
            <person name="Turgeon B.G."/>
            <person name="de Wit P.J.G.M."/>
            <person name="Zhong S."/>
            <person name="Goodwin S.B."/>
            <person name="Grigoriev I.V."/>
        </authorList>
    </citation>
    <scope>NUCLEOTIDE SEQUENCE [LARGE SCALE GENOMIC DNA]</scope>
    <source>
        <strain evidence="3 4">UAMH 10762</strain>
    </source>
</reference>
<organism evidence="3 4">
    <name type="scientific">Baudoinia panamericana (strain UAMH 10762)</name>
    <name type="common">Angels' share fungus</name>
    <name type="synonym">Baudoinia compniacensis (strain UAMH 10762)</name>
    <dbReference type="NCBI Taxonomy" id="717646"/>
    <lineage>
        <taxon>Eukaryota</taxon>
        <taxon>Fungi</taxon>
        <taxon>Dikarya</taxon>
        <taxon>Ascomycota</taxon>
        <taxon>Pezizomycotina</taxon>
        <taxon>Dothideomycetes</taxon>
        <taxon>Dothideomycetidae</taxon>
        <taxon>Mycosphaerellales</taxon>
        <taxon>Teratosphaeriaceae</taxon>
        <taxon>Baudoinia</taxon>
    </lineage>
</organism>
<feature type="chain" id="PRO_5004021653" description="NTF2-like domain-containing protein" evidence="1">
    <location>
        <begin position="20"/>
        <end position="197"/>
    </location>
</feature>
<evidence type="ECO:0000259" key="2">
    <source>
        <dbReference type="Pfam" id="PF26534"/>
    </source>
</evidence>
<proteinExistence type="predicted"/>
<feature type="domain" description="NTF2-like" evidence="2">
    <location>
        <begin position="35"/>
        <end position="184"/>
    </location>
</feature>
<dbReference type="KEGG" id="bcom:BAUCODRAFT_419645"/>
<keyword evidence="4" id="KW-1185">Reference proteome</keyword>
<dbReference type="InterPro" id="IPR058645">
    <property type="entry name" value="NTF2-like_dom_7"/>
</dbReference>